<dbReference type="AlphaFoldDB" id="A0AAF1BCU8"/>
<dbReference type="SMART" id="SM00298">
    <property type="entry name" value="CHROMO"/>
    <property type="match status" value="1"/>
</dbReference>
<sequence length="1010" mass="113301">MEAVDLSLHVLDNSVAEDPVPVDSVLGSNCDVIEASKDGDEGNEGLVDPGCSPAGIAMQVPGSPRLSPLLHSCDSDSDLSRKRKADEGEMCVGIEFELDQLEGIAVERESEGIVSGGVSGCVSSGRVLRSRKVEMSPALTQSRERRTQGRKGIEDGLVSSSGKVLRSGKVAVSTVGLKRDDEDESGLIEFGDDQEGRQTPVKVNNRPKAGNGKGSDSSSSKAHKQKSVAFFVGEPVPDVEAREKWNWRYQLKDQRRKGQGWILNANEEDEIILNVECHYSRAKVGSCVFNIGDCAFIKGDGKEKHVGRILEFFRTTENDDYFRVQWFYKAGDTVMKDMASFHDKKRLFYSTLENDNPLDCLISKVNVIEITREPGFQLNANQSTCFYYDMEYCIEYSTFRNLLTDNSVMRHAISSLNNTDTFRTNASASTPSLEEDLSNCRSQNPDFALLDLYAGCGGMSTGLCLGAELSGIKLVTKWAVDYQKSACDSLILNHPETQVRNMPAEDFLGLLKEWEKLCNLYALAFDDSDTIESKISTDGLEDVEVPRGEYEVSSFVDITYGTISKSGKQGLKFKVRWKGYDSDEDTWEPIEGLSNCQDHLKDFVRSGSKSKILPVPGDVDVICGGPPCQGISGYNRFRNVDAPLTDERNHQIVVFMDIVKFLKPKYVLMENVTDILKFDKGSLGRYALSRMVDMKYQARLGIMPAGCYGLPQFRLRVFLWGALPSEKLPQFPLPTHDVVVKFWPPPEFEQNTVAYNEGQPRDLEEAAILRDAISDLPAVTSQETREEMSYEMHPETEFQKYIRLSKYEITGYRSNIPESETPVLYDHRSYQLSEDDYLRICLIPRRKGANFRDLPGVVVDQDNKVCRDPTKELEMLPSGKPLVPDYVFTFEKGKSKRPFARLWWDETVGTVVTFPSCHNMASLHPEQDRVLTLREFARLQGFPDYYRFCGTVKERYCQVGNAVAVTVSRALGYALGMAFQKSGDDGPLLKLPPKFPYLVPERTEKLESEH</sequence>
<reference evidence="14" key="1">
    <citation type="journal article" date="2016" name="Nat. Genet.">
        <title>A high-quality carrot genome assembly provides new insights into carotenoid accumulation and asterid genome evolution.</title>
        <authorList>
            <person name="Iorizzo M."/>
            <person name="Ellison S."/>
            <person name="Senalik D."/>
            <person name="Zeng P."/>
            <person name="Satapoomin P."/>
            <person name="Huang J."/>
            <person name="Bowman M."/>
            <person name="Iovene M."/>
            <person name="Sanseverino W."/>
            <person name="Cavagnaro P."/>
            <person name="Yildiz M."/>
            <person name="Macko-Podgorni A."/>
            <person name="Moranska E."/>
            <person name="Grzebelus E."/>
            <person name="Grzebelus D."/>
            <person name="Ashrafi H."/>
            <person name="Zheng Z."/>
            <person name="Cheng S."/>
            <person name="Spooner D."/>
            <person name="Van Deynze A."/>
            <person name="Simon P."/>
        </authorList>
    </citation>
    <scope>NUCLEOTIDE SEQUENCE</scope>
    <source>
        <tissue evidence="14">Leaf</tissue>
    </source>
</reference>
<feature type="compositionally biased region" description="Low complexity" evidence="11">
    <location>
        <begin position="208"/>
        <end position="220"/>
    </location>
</feature>
<dbReference type="InterPro" id="IPR043151">
    <property type="entry name" value="BAH_sf"/>
</dbReference>
<evidence type="ECO:0000256" key="5">
    <source>
        <dbReference type="ARBA" id="ARBA00023125"/>
    </source>
</evidence>
<dbReference type="GO" id="GO:0005634">
    <property type="term" value="C:nucleus"/>
    <property type="evidence" value="ECO:0007669"/>
    <property type="project" value="UniProtKB-SubCell"/>
</dbReference>
<dbReference type="PROSITE" id="PS51679">
    <property type="entry name" value="SAM_MT_C5"/>
    <property type="match status" value="1"/>
</dbReference>
<accession>A0AAF1BCU8</accession>
<keyword evidence="15" id="KW-1185">Reference proteome</keyword>
<feature type="active site" evidence="8">
    <location>
        <position position="628"/>
    </location>
</feature>
<dbReference type="PROSITE" id="PS51038">
    <property type="entry name" value="BAH"/>
    <property type="match status" value="1"/>
</dbReference>
<dbReference type="GO" id="GO:0032259">
    <property type="term" value="P:methylation"/>
    <property type="evidence" value="ECO:0007669"/>
    <property type="project" value="UniProtKB-KW"/>
</dbReference>
<dbReference type="EMBL" id="CP093350">
    <property type="protein sequence ID" value="WOH11571.1"/>
    <property type="molecule type" value="Genomic_DNA"/>
</dbReference>
<dbReference type="InterPro" id="IPR000953">
    <property type="entry name" value="Chromo/chromo_shadow_dom"/>
</dbReference>
<reference evidence="14" key="2">
    <citation type="submission" date="2022-03" db="EMBL/GenBank/DDBJ databases">
        <title>Draft title - Genomic analysis of global carrot germplasm unveils the trajectory of domestication and the origin of high carotenoid orange carrot.</title>
        <authorList>
            <person name="Iorizzo M."/>
            <person name="Ellison S."/>
            <person name="Senalik D."/>
            <person name="Macko-Podgorni A."/>
            <person name="Grzebelus D."/>
            <person name="Bostan H."/>
            <person name="Rolling W."/>
            <person name="Curaba J."/>
            <person name="Simon P."/>
        </authorList>
    </citation>
    <scope>NUCLEOTIDE SEQUENCE</scope>
    <source>
        <tissue evidence="14">Leaf</tissue>
    </source>
</reference>
<evidence type="ECO:0000259" key="13">
    <source>
        <dbReference type="PROSITE" id="PS51038"/>
    </source>
</evidence>
<dbReference type="SUPFAM" id="SSF54160">
    <property type="entry name" value="Chromo domain-like"/>
    <property type="match status" value="1"/>
</dbReference>
<dbReference type="CDD" id="cd18635">
    <property type="entry name" value="CD_CMT3_like"/>
    <property type="match status" value="1"/>
</dbReference>
<dbReference type="GO" id="GO:0003677">
    <property type="term" value="F:DNA binding"/>
    <property type="evidence" value="ECO:0007669"/>
    <property type="project" value="UniProtKB-KW"/>
</dbReference>
<keyword evidence="6" id="KW-0539">Nucleus</keyword>
<dbReference type="Pfam" id="PF01426">
    <property type="entry name" value="BAH"/>
    <property type="match status" value="1"/>
</dbReference>
<dbReference type="GO" id="GO:0044027">
    <property type="term" value="P:negative regulation of gene expression via chromosomal CpG island methylation"/>
    <property type="evidence" value="ECO:0007669"/>
    <property type="project" value="TreeGrafter"/>
</dbReference>
<dbReference type="PANTHER" id="PTHR10629:SF34">
    <property type="entry name" value="DNA (CYTOSINE-5)-METHYLTRANSFERASE CMT2"/>
    <property type="match status" value="1"/>
</dbReference>
<dbReference type="GO" id="GO:0003682">
    <property type="term" value="F:chromatin binding"/>
    <property type="evidence" value="ECO:0007669"/>
    <property type="project" value="InterPro"/>
</dbReference>
<feature type="region of interest" description="Disordered" evidence="11">
    <location>
        <begin position="185"/>
        <end position="224"/>
    </location>
</feature>
<dbReference type="NCBIfam" id="TIGR00675">
    <property type="entry name" value="dcm"/>
    <property type="match status" value="1"/>
</dbReference>
<dbReference type="InterPro" id="IPR001025">
    <property type="entry name" value="BAH_dom"/>
</dbReference>
<dbReference type="InterPro" id="IPR023779">
    <property type="entry name" value="Chromodomain_CS"/>
</dbReference>
<dbReference type="InterPro" id="IPR001525">
    <property type="entry name" value="C5_MeTfrase"/>
</dbReference>
<dbReference type="PRINTS" id="PR00105">
    <property type="entry name" value="C5METTRFRASE"/>
</dbReference>
<dbReference type="Gene3D" id="2.30.30.490">
    <property type="match status" value="1"/>
</dbReference>
<dbReference type="PROSITE" id="PS00094">
    <property type="entry name" value="C5_MTASE_1"/>
    <property type="match status" value="1"/>
</dbReference>
<evidence type="ECO:0000256" key="3">
    <source>
        <dbReference type="ARBA" id="ARBA00022679"/>
    </source>
</evidence>
<dbReference type="GO" id="GO:0003886">
    <property type="term" value="F:DNA (cytosine-5-)-methyltransferase activity"/>
    <property type="evidence" value="ECO:0007669"/>
    <property type="project" value="UniProtKB-EC"/>
</dbReference>
<feature type="domain" description="Chromo" evidence="12">
    <location>
        <begin position="550"/>
        <end position="603"/>
    </location>
</feature>
<comment type="similarity">
    <text evidence="8 9">Belongs to the class I-like SAM-binding methyltransferase superfamily. C5-methyltransferase family.</text>
</comment>
<proteinExistence type="inferred from homology"/>
<keyword evidence="4 8" id="KW-0949">S-adenosyl-L-methionine</keyword>
<feature type="region of interest" description="Disordered" evidence="11">
    <location>
        <begin position="133"/>
        <end position="156"/>
    </location>
</feature>
<dbReference type="FunFam" id="3.40.50.150:FF:000143">
    <property type="entry name" value="DNA (cytosine-5)-methyltransferase 1"/>
    <property type="match status" value="1"/>
</dbReference>
<dbReference type="PROSITE" id="PS50013">
    <property type="entry name" value="CHROMO_2"/>
    <property type="match status" value="1"/>
</dbReference>
<gene>
    <name evidence="14" type="ORF">DCAR_0831060</name>
</gene>
<dbReference type="Pfam" id="PF00145">
    <property type="entry name" value="DNA_methylase"/>
    <property type="match status" value="1"/>
</dbReference>
<comment type="catalytic activity">
    <reaction evidence="7 10">
        <text>a 2'-deoxycytidine in DNA + S-adenosyl-L-methionine = a 5-methyl-2'-deoxycytidine in DNA + S-adenosyl-L-homocysteine + H(+)</text>
        <dbReference type="Rhea" id="RHEA:13681"/>
        <dbReference type="Rhea" id="RHEA-COMP:11369"/>
        <dbReference type="Rhea" id="RHEA-COMP:11370"/>
        <dbReference type="ChEBI" id="CHEBI:15378"/>
        <dbReference type="ChEBI" id="CHEBI:57856"/>
        <dbReference type="ChEBI" id="CHEBI:59789"/>
        <dbReference type="ChEBI" id="CHEBI:85452"/>
        <dbReference type="ChEBI" id="CHEBI:85454"/>
        <dbReference type="EC" id="2.1.1.37"/>
    </reaction>
</comment>
<dbReference type="EC" id="2.1.1.37" evidence="10"/>
<dbReference type="InterPro" id="IPR016197">
    <property type="entry name" value="Chromo-like_dom_sf"/>
</dbReference>
<dbReference type="Pfam" id="PF00385">
    <property type="entry name" value="Chromo"/>
    <property type="match status" value="1"/>
</dbReference>
<organism evidence="14 15">
    <name type="scientific">Daucus carota subsp. sativus</name>
    <name type="common">Carrot</name>
    <dbReference type="NCBI Taxonomy" id="79200"/>
    <lineage>
        <taxon>Eukaryota</taxon>
        <taxon>Viridiplantae</taxon>
        <taxon>Streptophyta</taxon>
        <taxon>Embryophyta</taxon>
        <taxon>Tracheophyta</taxon>
        <taxon>Spermatophyta</taxon>
        <taxon>Magnoliopsida</taxon>
        <taxon>eudicotyledons</taxon>
        <taxon>Gunneridae</taxon>
        <taxon>Pentapetalae</taxon>
        <taxon>asterids</taxon>
        <taxon>campanulids</taxon>
        <taxon>Apiales</taxon>
        <taxon>Apiaceae</taxon>
        <taxon>Apioideae</taxon>
        <taxon>Scandiceae</taxon>
        <taxon>Daucinae</taxon>
        <taxon>Daucus</taxon>
        <taxon>Daucus sect. Daucus</taxon>
    </lineage>
</organism>
<evidence type="ECO:0000256" key="6">
    <source>
        <dbReference type="ARBA" id="ARBA00023242"/>
    </source>
</evidence>
<protein>
    <recommendedName>
        <fullName evidence="10">Cytosine-specific methyltransferase</fullName>
        <ecNumber evidence="10">2.1.1.37</ecNumber>
    </recommendedName>
</protein>
<evidence type="ECO:0000313" key="15">
    <source>
        <dbReference type="Proteomes" id="UP000077755"/>
    </source>
</evidence>
<evidence type="ECO:0000259" key="12">
    <source>
        <dbReference type="PROSITE" id="PS50013"/>
    </source>
</evidence>
<dbReference type="FunFam" id="3.90.120.10:FF:000003">
    <property type="entry name" value="DNA (cytosine-5)-methyltransferase 1"/>
    <property type="match status" value="1"/>
</dbReference>
<dbReference type="Gene3D" id="3.90.120.10">
    <property type="entry name" value="DNA Methylase, subunit A, domain 2"/>
    <property type="match status" value="1"/>
</dbReference>
<dbReference type="InterPro" id="IPR018117">
    <property type="entry name" value="C5_DNA_meth_AS"/>
</dbReference>
<keyword evidence="5" id="KW-0238">DNA-binding</keyword>
<evidence type="ECO:0000256" key="1">
    <source>
        <dbReference type="ARBA" id="ARBA00004123"/>
    </source>
</evidence>
<comment type="subcellular location">
    <subcellularLocation>
        <location evidence="1">Nucleus</location>
    </subcellularLocation>
</comment>
<feature type="compositionally biased region" description="Basic and acidic residues" evidence="11">
    <location>
        <begin position="142"/>
        <end position="154"/>
    </location>
</feature>
<dbReference type="PANTHER" id="PTHR10629">
    <property type="entry name" value="CYTOSINE-SPECIFIC METHYLTRANSFERASE"/>
    <property type="match status" value="1"/>
</dbReference>
<dbReference type="InterPro" id="IPR029063">
    <property type="entry name" value="SAM-dependent_MTases_sf"/>
</dbReference>
<dbReference type="SMART" id="SM00439">
    <property type="entry name" value="BAH"/>
    <property type="match status" value="1"/>
</dbReference>
<evidence type="ECO:0000256" key="7">
    <source>
        <dbReference type="ARBA" id="ARBA00047422"/>
    </source>
</evidence>
<evidence type="ECO:0000256" key="4">
    <source>
        <dbReference type="ARBA" id="ARBA00022691"/>
    </source>
</evidence>
<dbReference type="InterPro" id="IPR023780">
    <property type="entry name" value="Chromo_domain"/>
</dbReference>
<evidence type="ECO:0000256" key="9">
    <source>
        <dbReference type="RuleBase" id="RU000416"/>
    </source>
</evidence>
<evidence type="ECO:0000256" key="10">
    <source>
        <dbReference type="RuleBase" id="RU000417"/>
    </source>
</evidence>
<dbReference type="KEGG" id="dcr:108199647"/>
<name>A0AAF1BCU8_DAUCS</name>
<evidence type="ECO:0000256" key="2">
    <source>
        <dbReference type="ARBA" id="ARBA00022603"/>
    </source>
</evidence>
<evidence type="ECO:0000256" key="11">
    <source>
        <dbReference type="SAM" id="MobiDB-lite"/>
    </source>
</evidence>
<dbReference type="Gene3D" id="3.40.50.150">
    <property type="entry name" value="Vaccinia Virus protein VP39"/>
    <property type="match status" value="2"/>
</dbReference>
<feature type="domain" description="BAH" evidence="13">
    <location>
        <begin position="287"/>
        <end position="403"/>
    </location>
</feature>
<dbReference type="SUPFAM" id="SSF53335">
    <property type="entry name" value="S-adenosyl-L-methionine-dependent methyltransferases"/>
    <property type="match status" value="1"/>
</dbReference>
<dbReference type="Proteomes" id="UP000077755">
    <property type="component" value="Chromosome 8"/>
</dbReference>
<evidence type="ECO:0000256" key="8">
    <source>
        <dbReference type="PROSITE-ProRule" id="PRU01016"/>
    </source>
</evidence>
<dbReference type="PROSITE" id="PS00598">
    <property type="entry name" value="CHROMO_1"/>
    <property type="match status" value="1"/>
</dbReference>
<evidence type="ECO:0000313" key="14">
    <source>
        <dbReference type="EMBL" id="WOH11571.1"/>
    </source>
</evidence>
<keyword evidence="3 8" id="KW-0808">Transferase</keyword>
<dbReference type="InterPro" id="IPR050390">
    <property type="entry name" value="C5-Methyltransferase"/>
</dbReference>
<keyword evidence="2 8" id="KW-0489">Methyltransferase</keyword>